<dbReference type="EMBL" id="CP003280">
    <property type="protein sequence ID" value="AFL82553.1"/>
    <property type="molecule type" value="Genomic_DNA"/>
</dbReference>
<evidence type="ECO:0000259" key="10">
    <source>
        <dbReference type="Pfam" id="PF14579"/>
    </source>
</evidence>
<dbReference type="Pfam" id="PF02811">
    <property type="entry name" value="PHP"/>
    <property type="match status" value="1"/>
</dbReference>
<evidence type="ECO:0000259" key="11">
    <source>
        <dbReference type="Pfam" id="PF17657"/>
    </source>
</evidence>
<evidence type="ECO:0000256" key="6">
    <source>
        <dbReference type="ARBA" id="ARBA00022932"/>
    </source>
</evidence>
<dbReference type="PATRIC" id="fig|746697.3.peg.3171"/>
<evidence type="ECO:0000256" key="5">
    <source>
        <dbReference type="ARBA" id="ARBA00022705"/>
    </source>
</evidence>
<evidence type="ECO:0000313" key="13">
    <source>
        <dbReference type="Proteomes" id="UP000006049"/>
    </source>
</evidence>
<feature type="domain" description="DNA polymerase helix-hairpin-helix motif" evidence="10">
    <location>
        <begin position="737"/>
        <end position="821"/>
    </location>
</feature>
<dbReference type="Pfam" id="PF17657">
    <property type="entry name" value="DNA_pol3_finger"/>
    <property type="match status" value="1"/>
</dbReference>
<dbReference type="InterPro" id="IPR029460">
    <property type="entry name" value="DNAPol_HHH"/>
</dbReference>
<protein>
    <recommendedName>
        <fullName evidence="2">DNA polymerase III subunit alpha</fullName>
        <ecNumber evidence="1">2.7.7.7</ecNumber>
    </recommendedName>
</protein>
<keyword evidence="5" id="KW-0235">DNA replication</keyword>
<evidence type="ECO:0000313" key="12">
    <source>
        <dbReference type="EMBL" id="AFL82553.1"/>
    </source>
</evidence>
<dbReference type="InterPro" id="IPR004013">
    <property type="entry name" value="PHP_dom"/>
</dbReference>
<accession>I3YZY5</accession>
<evidence type="ECO:0000259" key="8">
    <source>
        <dbReference type="Pfam" id="PF02811"/>
    </source>
</evidence>
<dbReference type="Pfam" id="PF14579">
    <property type="entry name" value="HHH_6"/>
    <property type="match status" value="1"/>
</dbReference>
<dbReference type="KEGG" id="asl:Aeqsu_3118"/>
<dbReference type="STRING" id="746697.Aeqsu_3118"/>
<dbReference type="SUPFAM" id="SSF89550">
    <property type="entry name" value="PHP domain-like"/>
    <property type="match status" value="1"/>
</dbReference>
<proteinExistence type="predicted"/>
<dbReference type="NCBIfam" id="TIGR00594">
    <property type="entry name" value="polc"/>
    <property type="match status" value="1"/>
</dbReference>
<evidence type="ECO:0000256" key="4">
    <source>
        <dbReference type="ARBA" id="ARBA00022695"/>
    </source>
</evidence>
<dbReference type="AlphaFoldDB" id="I3YZY5"/>
<dbReference type="CDD" id="cd04485">
    <property type="entry name" value="DnaE_OBF"/>
    <property type="match status" value="1"/>
</dbReference>
<organism evidence="12 13">
    <name type="scientific">Aequorivita sublithincola (strain DSM 14238 / LMG 21431 / ACAM 643 / 9-3)</name>
    <dbReference type="NCBI Taxonomy" id="746697"/>
    <lineage>
        <taxon>Bacteria</taxon>
        <taxon>Pseudomonadati</taxon>
        <taxon>Bacteroidota</taxon>
        <taxon>Flavobacteriia</taxon>
        <taxon>Flavobacteriales</taxon>
        <taxon>Flavobacteriaceae</taxon>
        <taxon>Aequorivita</taxon>
    </lineage>
</organism>
<dbReference type="EC" id="2.7.7.7" evidence="1"/>
<feature type="domain" description="DNA polymerase III alpha subunit finger" evidence="11">
    <location>
        <begin position="493"/>
        <end position="662"/>
    </location>
</feature>
<dbReference type="OrthoDB" id="9803237at2"/>
<dbReference type="Pfam" id="PF07733">
    <property type="entry name" value="DNA_pol3_alpha"/>
    <property type="match status" value="1"/>
</dbReference>
<sequence length="996" mass="114387">MYLNCHSYYSLRYGTFSESTLLELAKENGITQLALTDINSTSACLSFIKQAQEHNIHSVVGVDVRNGVDQLYILIAKNNEGFSEINTFISEHLHIKKLFPDVAPKFENCYCIYPFEKAMEIKSHTFSEYEFIGISIKNLNRLPFSPFNKMMDKLVIHQTVSFRNQSDYNAHRLLRTIDLNTLLSKLPLSEQGDKTDVLLAPELVKVKYQEYPELLFNTDKLLKSCKVNFYFDEHRVNQNQIIYGEDKDSDYTILEELCYNKIKERYKNPKMEVYERVEKELAAIKQMDFVSYFLINNDILDYARSKDYPYIGRGSGANSVVAYIIGITNVDPIELDLYFERFINVYRSSPPDFDIDFSWKDRDDITDYIFRRFKNTALMGTYVTFQYRAVIRELGKVFGVPKFEVDSFLKGYKVKKSASSAYIQLIEKYAHYIHGFPNYLSVHSGGIIITQKPIYYYTSTFLPPKGFQTVQFDMNIAEEVGIFKFDILAQRGLSKIKDTLEILAYNQPETDVLDMEDIEVFKNDPNINKLLNTGDCMGVFYVESPAMRTLMTKLQTNDYLNLVAASSIIRPGVSNGGMKNEYILRHRIPEKRKEAHPVMLEILEDTYGVMVYQEDVLKVAHKFAGLSLAEADILRRGMGGKVKSKGQFEQIEKKFISYCLKKGYSETLTNEVWNQIKAFAGYAFAKGHSASYAVESYQSLYLKKYFPLEFMTAVLNNGGGFYNIETYIHEIKMQGGTVEAPCINKSDHGNKIYGEAVFLGLGMLKSLEFRAIQSILNERDVYGKFSGFDDFVDRVKIGIEQIIILIRIDAFRFTGADKHTLLWEAHLKLDKNKTQNPYPVLFKPKQITYDIPEIKSTTVIDAYDQIELLGFPLHSRFNLLAAPLPTDFKAKDMVAYVNRKITICGKLVTAKGTPTKDKRLMHFGTFYDSEGVFFDTVHFPNIAEKFSISSEGIYVVRGKVVDDLGCLAIIVDYIQHLEMIPDPRFEDADKSVKLMD</sequence>
<feature type="domain" description="PHP" evidence="8">
    <location>
        <begin position="3"/>
        <end position="91"/>
    </location>
</feature>
<evidence type="ECO:0000256" key="1">
    <source>
        <dbReference type="ARBA" id="ARBA00012417"/>
    </source>
</evidence>
<keyword evidence="13" id="KW-1185">Reference proteome</keyword>
<dbReference type="eggNOG" id="COG0587">
    <property type="taxonomic scope" value="Bacteria"/>
</dbReference>
<dbReference type="PANTHER" id="PTHR32294">
    <property type="entry name" value="DNA POLYMERASE III SUBUNIT ALPHA"/>
    <property type="match status" value="1"/>
</dbReference>
<dbReference type="InterPro" id="IPR016195">
    <property type="entry name" value="Pol/histidinol_Pase-like"/>
</dbReference>
<dbReference type="Proteomes" id="UP000006049">
    <property type="component" value="Chromosome"/>
</dbReference>
<keyword evidence="6 12" id="KW-0239">DNA-directed DNA polymerase</keyword>
<dbReference type="PANTHER" id="PTHR32294:SF0">
    <property type="entry name" value="DNA POLYMERASE III SUBUNIT ALPHA"/>
    <property type="match status" value="1"/>
</dbReference>
<evidence type="ECO:0000256" key="7">
    <source>
        <dbReference type="ARBA" id="ARBA00049244"/>
    </source>
</evidence>
<dbReference type="InterPro" id="IPR040982">
    <property type="entry name" value="DNA_pol3_finger"/>
</dbReference>
<evidence type="ECO:0000256" key="3">
    <source>
        <dbReference type="ARBA" id="ARBA00022679"/>
    </source>
</evidence>
<dbReference type="InterPro" id="IPR004805">
    <property type="entry name" value="DnaE2/DnaE/PolC"/>
</dbReference>
<comment type="catalytic activity">
    <reaction evidence="7">
        <text>DNA(n) + a 2'-deoxyribonucleoside 5'-triphosphate = DNA(n+1) + diphosphate</text>
        <dbReference type="Rhea" id="RHEA:22508"/>
        <dbReference type="Rhea" id="RHEA-COMP:17339"/>
        <dbReference type="Rhea" id="RHEA-COMP:17340"/>
        <dbReference type="ChEBI" id="CHEBI:33019"/>
        <dbReference type="ChEBI" id="CHEBI:61560"/>
        <dbReference type="ChEBI" id="CHEBI:173112"/>
        <dbReference type="EC" id="2.7.7.7"/>
    </reaction>
</comment>
<dbReference type="GO" id="GO:0008408">
    <property type="term" value="F:3'-5' exonuclease activity"/>
    <property type="evidence" value="ECO:0007669"/>
    <property type="project" value="InterPro"/>
</dbReference>
<dbReference type="HOGENOM" id="CLU_001600_0_1_10"/>
<evidence type="ECO:0000256" key="2">
    <source>
        <dbReference type="ARBA" id="ARBA00019114"/>
    </source>
</evidence>
<dbReference type="GO" id="GO:0003887">
    <property type="term" value="F:DNA-directed DNA polymerase activity"/>
    <property type="evidence" value="ECO:0007669"/>
    <property type="project" value="UniProtKB-KW"/>
</dbReference>
<dbReference type="Gene3D" id="3.20.20.140">
    <property type="entry name" value="Metal-dependent hydrolases"/>
    <property type="match status" value="1"/>
</dbReference>
<keyword evidence="4 12" id="KW-0548">Nucleotidyltransferase</keyword>
<dbReference type="RefSeq" id="WP_014783802.1">
    <property type="nucleotide sequence ID" value="NC_018013.1"/>
</dbReference>
<gene>
    <name evidence="12" type="ordered locus">Aeqsu_3118</name>
</gene>
<dbReference type="Gene3D" id="1.10.150.870">
    <property type="match status" value="1"/>
</dbReference>
<feature type="domain" description="Bacterial DNA polymerase III alpha subunit NTPase" evidence="9">
    <location>
        <begin position="253"/>
        <end position="489"/>
    </location>
</feature>
<evidence type="ECO:0000259" key="9">
    <source>
        <dbReference type="Pfam" id="PF07733"/>
    </source>
</evidence>
<reference evidence="12 13" key="1">
    <citation type="submission" date="2012-06" db="EMBL/GenBank/DDBJ databases">
        <title>The complete genome of Aequorivita sublithincola DSM 14238.</title>
        <authorList>
            <consortium name="US DOE Joint Genome Institute (JGI-PGF)"/>
            <person name="Lucas S."/>
            <person name="Copeland A."/>
            <person name="Lapidus A."/>
            <person name="Goodwin L."/>
            <person name="Pitluck S."/>
            <person name="Peters L."/>
            <person name="Munk A.C.C."/>
            <person name="Kyrpides N."/>
            <person name="Mavromatis K."/>
            <person name="Pagani I."/>
            <person name="Ivanova N."/>
            <person name="Ovchinnikova G."/>
            <person name="Zeytun A."/>
            <person name="Detter J.C."/>
            <person name="Han C."/>
            <person name="Land M."/>
            <person name="Hauser L."/>
            <person name="Markowitz V."/>
            <person name="Cheng J.-F."/>
            <person name="Hugenholtz P."/>
            <person name="Woyke T."/>
            <person name="Wu D."/>
            <person name="Tindall B."/>
            <person name="Faehnrich R."/>
            <person name="Brambilla E."/>
            <person name="Klenk H.-P."/>
            <person name="Eisen J.A."/>
        </authorList>
    </citation>
    <scope>NUCLEOTIDE SEQUENCE [LARGE SCALE GENOMIC DNA]</scope>
    <source>
        <strain evidence="13">DSM 14238 / LMG 21431 / ACAM 643 / 9-3</strain>
    </source>
</reference>
<dbReference type="InterPro" id="IPR011708">
    <property type="entry name" value="DNA_pol3_alpha_NTPase_dom"/>
</dbReference>
<name>I3YZY5_AEQSU</name>
<dbReference type="GO" id="GO:0006260">
    <property type="term" value="P:DNA replication"/>
    <property type="evidence" value="ECO:0007669"/>
    <property type="project" value="UniProtKB-KW"/>
</dbReference>
<keyword evidence="3 12" id="KW-0808">Transferase</keyword>